<evidence type="ECO:0000313" key="2">
    <source>
        <dbReference type="Proteomes" id="UP000274822"/>
    </source>
</evidence>
<accession>A0A433QDF1</accession>
<dbReference type="EMBL" id="RBNJ01007785">
    <property type="protein sequence ID" value="RUS27787.1"/>
    <property type="molecule type" value="Genomic_DNA"/>
</dbReference>
<protein>
    <submittedName>
        <fullName evidence="1">Uncharacterized protein</fullName>
    </submittedName>
</protein>
<comment type="caution">
    <text evidence="1">The sequence shown here is derived from an EMBL/GenBank/DDBJ whole genome shotgun (WGS) entry which is preliminary data.</text>
</comment>
<gene>
    <name evidence="1" type="ORF">BC938DRAFT_482729</name>
</gene>
<proteinExistence type="predicted"/>
<organism evidence="1 2">
    <name type="scientific">Jimgerdemannia flammicorona</name>
    <dbReference type="NCBI Taxonomy" id="994334"/>
    <lineage>
        <taxon>Eukaryota</taxon>
        <taxon>Fungi</taxon>
        <taxon>Fungi incertae sedis</taxon>
        <taxon>Mucoromycota</taxon>
        <taxon>Mucoromycotina</taxon>
        <taxon>Endogonomycetes</taxon>
        <taxon>Endogonales</taxon>
        <taxon>Endogonaceae</taxon>
        <taxon>Jimgerdemannia</taxon>
    </lineage>
</organism>
<sequence>MEQLTLRNIEACLDTGKLLTPVGEHKRYF</sequence>
<reference evidence="1 2" key="1">
    <citation type="journal article" date="2018" name="New Phytol.">
        <title>Phylogenomics of Endogonaceae and evolution of mycorrhizas within Mucoromycota.</title>
        <authorList>
            <person name="Chang Y."/>
            <person name="Desiro A."/>
            <person name="Na H."/>
            <person name="Sandor L."/>
            <person name="Lipzen A."/>
            <person name="Clum A."/>
            <person name="Barry K."/>
            <person name="Grigoriev I.V."/>
            <person name="Martin F.M."/>
            <person name="Stajich J.E."/>
            <person name="Smith M.E."/>
            <person name="Bonito G."/>
            <person name="Spatafora J.W."/>
        </authorList>
    </citation>
    <scope>NUCLEOTIDE SEQUENCE [LARGE SCALE GENOMIC DNA]</scope>
    <source>
        <strain evidence="1 2">AD002</strain>
    </source>
</reference>
<dbReference type="AlphaFoldDB" id="A0A433QDF1"/>
<dbReference type="Proteomes" id="UP000274822">
    <property type="component" value="Unassembled WGS sequence"/>
</dbReference>
<name>A0A433QDF1_9FUNG</name>
<evidence type="ECO:0000313" key="1">
    <source>
        <dbReference type="EMBL" id="RUS27787.1"/>
    </source>
</evidence>
<keyword evidence="2" id="KW-1185">Reference proteome</keyword>